<name>A0A084AV69_STACB</name>
<dbReference type="EMBL" id="KL648534">
    <property type="protein sequence ID" value="KEY69198.1"/>
    <property type="molecule type" value="Genomic_DNA"/>
</dbReference>
<gene>
    <name evidence="2" type="ORF">S7711_01656</name>
</gene>
<dbReference type="AlphaFoldDB" id="A0A084AV69"/>
<dbReference type="HOGENOM" id="CLU_166294_1_0_1"/>
<feature type="signal peptide" evidence="1">
    <location>
        <begin position="1"/>
        <end position="21"/>
    </location>
</feature>
<dbReference type="PANTHER" id="PTHR37475">
    <property type="entry name" value="ZYGOTE-SPECIFIC CLASS V COPY B GENE PROTEIN"/>
    <property type="match status" value="1"/>
</dbReference>
<dbReference type="Proteomes" id="UP000028045">
    <property type="component" value="Unassembled WGS sequence"/>
</dbReference>
<feature type="chain" id="PRO_5001771365" description="Zygote-specific protein" evidence="1">
    <location>
        <begin position="22"/>
        <end position="83"/>
    </location>
</feature>
<sequence length="83" mass="7952">MKLILGLRGAFFLLFAGSAAAGPVAYGICQAGCASVVMACYTAGGATWGATAGATAPATIVGCNTAFGSCQAACAYIALAPTP</sequence>
<evidence type="ECO:0008006" key="4">
    <source>
        <dbReference type="Google" id="ProtNLM"/>
    </source>
</evidence>
<evidence type="ECO:0000256" key="1">
    <source>
        <dbReference type="SAM" id="SignalP"/>
    </source>
</evidence>
<proteinExistence type="predicted"/>
<keyword evidence="1" id="KW-0732">Signal</keyword>
<dbReference type="PANTHER" id="PTHR37475:SF1">
    <property type="entry name" value="ZYGOTE-SPECIFIC PROTEIN"/>
    <property type="match status" value="1"/>
</dbReference>
<reference evidence="2 3" key="1">
    <citation type="journal article" date="2014" name="BMC Genomics">
        <title>Comparative genome sequencing reveals chemotype-specific gene clusters in the toxigenic black mold Stachybotrys.</title>
        <authorList>
            <person name="Semeiks J."/>
            <person name="Borek D."/>
            <person name="Otwinowski Z."/>
            <person name="Grishin N.V."/>
        </authorList>
    </citation>
    <scope>NUCLEOTIDE SEQUENCE [LARGE SCALE GENOMIC DNA]</scope>
    <source>
        <strain evidence="3">CBS 109288 / IBT 7711</strain>
    </source>
</reference>
<evidence type="ECO:0000313" key="3">
    <source>
        <dbReference type="Proteomes" id="UP000028045"/>
    </source>
</evidence>
<accession>A0A084AV69</accession>
<keyword evidence="3" id="KW-1185">Reference proteome</keyword>
<protein>
    <recommendedName>
        <fullName evidence="4">Zygote-specific protein</fullName>
    </recommendedName>
</protein>
<evidence type="ECO:0000313" key="2">
    <source>
        <dbReference type="EMBL" id="KEY69198.1"/>
    </source>
</evidence>
<organism evidence="2 3">
    <name type="scientific">Stachybotrys chartarum (strain CBS 109288 / IBT 7711)</name>
    <name type="common">Toxic black mold</name>
    <name type="synonym">Stilbospora chartarum</name>
    <dbReference type="NCBI Taxonomy" id="1280523"/>
    <lineage>
        <taxon>Eukaryota</taxon>
        <taxon>Fungi</taxon>
        <taxon>Dikarya</taxon>
        <taxon>Ascomycota</taxon>
        <taxon>Pezizomycotina</taxon>
        <taxon>Sordariomycetes</taxon>
        <taxon>Hypocreomycetidae</taxon>
        <taxon>Hypocreales</taxon>
        <taxon>Stachybotryaceae</taxon>
        <taxon>Stachybotrys</taxon>
    </lineage>
</organism>